<sequence>MEDSATGAPDGGDSSSEHPEVIVVSEHGDVVLDATFQNSKDTIRSARKASVQPRHATGRWEPQPPQPLPKARVRLAFRVDLAVLKGQSKYFDKLLGDSHFKEANDVADAFAALSLKNVKPGDAHVKDLPWVEIHDDDVATSYAYREMAFADLLRILHGQDAKTGQAQITMSFVTTLAVLADRFDCAVAVSKYVATGLKFKWPVTSRGKPVRDDGAGFSGMSRANENVLRQKILVSWLLNQPAKFQAATRELIMNGSCQWSSFGEEEDETASATWWYLQDGLEQELQYRRNSVLNTLASVPRHFLMLYTASRSARQCKLGYDSSVACDSYQLGEMFKFLTNKGLLFLVDFSPASLDAIADTALLPVDHVLATLRQCPAYQIDKNHTNCGLRTRLLPILDFIQALLSANSIPVSRTAWKSGRAAHAWMPGEPDAKVDARGDGGVKPFRFTRALAGDQRLRFENAMGADKFARDVFTATSWDWTAEDQGSDHVSTTPRWAFRLSS</sequence>
<comment type="caution">
    <text evidence="2">The sequence shown here is derived from an EMBL/GenBank/DDBJ whole genome shotgun (WGS) entry which is preliminary data.</text>
</comment>
<feature type="region of interest" description="Disordered" evidence="1">
    <location>
        <begin position="43"/>
        <end position="67"/>
    </location>
</feature>
<evidence type="ECO:0000256" key="1">
    <source>
        <dbReference type="SAM" id="MobiDB-lite"/>
    </source>
</evidence>
<dbReference type="Proteomes" id="UP000297716">
    <property type="component" value="Unassembled WGS sequence"/>
</dbReference>
<evidence type="ECO:0000313" key="3">
    <source>
        <dbReference type="Proteomes" id="UP000297716"/>
    </source>
</evidence>
<evidence type="ECO:0008006" key="4">
    <source>
        <dbReference type="Google" id="ProtNLM"/>
    </source>
</evidence>
<reference evidence="2 3" key="1">
    <citation type="submission" date="2019-03" db="EMBL/GenBank/DDBJ databases">
        <title>Draft genome sequence of Xylaria hypoxylon DSM 108379, a ubiquitous saprotrophic-parasitic fungi on hardwood.</title>
        <authorList>
            <person name="Buettner E."/>
            <person name="Leonhardt S."/>
            <person name="Gebauer A.M."/>
            <person name="Liers C."/>
            <person name="Hofrichter M."/>
            <person name="Kellner H."/>
        </authorList>
    </citation>
    <scope>NUCLEOTIDE SEQUENCE [LARGE SCALE GENOMIC DNA]</scope>
    <source>
        <strain evidence="2 3">DSM 108379</strain>
    </source>
</reference>
<dbReference type="AlphaFoldDB" id="A0A4Z0Z8J1"/>
<dbReference type="EMBL" id="SKBN01000016">
    <property type="protein sequence ID" value="TGJ87263.1"/>
    <property type="molecule type" value="Genomic_DNA"/>
</dbReference>
<keyword evidence="3" id="KW-1185">Reference proteome</keyword>
<dbReference type="OrthoDB" id="5398371at2759"/>
<accession>A0A4Z0Z8J1</accession>
<proteinExistence type="predicted"/>
<protein>
    <recommendedName>
        <fullName evidence="4">BTB domain-containing protein</fullName>
    </recommendedName>
</protein>
<evidence type="ECO:0000313" key="2">
    <source>
        <dbReference type="EMBL" id="TGJ87263.1"/>
    </source>
</evidence>
<gene>
    <name evidence="2" type="ORF">E0Z10_g1546</name>
</gene>
<name>A0A4Z0Z8J1_9PEZI</name>
<feature type="region of interest" description="Disordered" evidence="1">
    <location>
        <begin position="1"/>
        <end position="21"/>
    </location>
</feature>
<organism evidence="2 3">
    <name type="scientific">Xylaria hypoxylon</name>
    <dbReference type="NCBI Taxonomy" id="37992"/>
    <lineage>
        <taxon>Eukaryota</taxon>
        <taxon>Fungi</taxon>
        <taxon>Dikarya</taxon>
        <taxon>Ascomycota</taxon>
        <taxon>Pezizomycotina</taxon>
        <taxon>Sordariomycetes</taxon>
        <taxon>Xylariomycetidae</taxon>
        <taxon>Xylariales</taxon>
        <taxon>Xylariaceae</taxon>
        <taxon>Xylaria</taxon>
    </lineage>
</organism>